<dbReference type="InterPro" id="IPR041657">
    <property type="entry name" value="HTH_17"/>
</dbReference>
<dbReference type="AlphaFoldDB" id="A0A5C7FP53"/>
<gene>
    <name evidence="2" type="ORF">FVD38_26155</name>
</gene>
<evidence type="ECO:0000313" key="2">
    <source>
        <dbReference type="EMBL" id="TXF95867.1"/>
    </source>
</evidence>
<proteinExistence type="predicted"/>
<dbReference type="Gene3D" id="1.10.10.10">
    <property type="entry name" value="Winged helix-like DNA-binding domain superfamily/Winged helix DNA-binding domain"/>
    <property type="match status" value="1"/>
</dbReference>
<dbReference type="InterPro" id="IPR036388">
    <property type="entry name" value="WH-like_DNA-bd_sf"/>
</dbReference>
<dbReference type="Proteomes" id="UP000321413">
    <property type="component" value="Unassembled WGS sequence"/>
</dbReference>
<reference evidence="2 3" key="1">
    <citation type="submission" date="2019-08" db="EMBL/GenBank/DDBJ databases">
        <title>Massilia golmudensis sp. nov., isolated from sand in the Qinghai-Tibetan Plateau.</title>
        <authorList>
            <person name="Zhang B."/>
        </authorList>
    </citation>
    <scope>NUCLEOTIDE SEQUENCE [LARGE SCALE GENOMIC DNA]</scope>
    <source>
        <strain evidence="2 3">GEM5</strain>
    </source>
</reference>
<evidence type="ECO:0000313" key="3">
    <source>
        <dbReference type="Proteomes" id="UP000321413"/>
    </source>
</evidence>
<keyword evidence="3" id="KW-1185">Reference proteome</keyword>
<evidence type="ECO:0000259" key="1">
    <source>
        <dbReference type="Pfam" id="PF12728"/>
    </source>
</evidence>
<feature type="domain" description="Helix-turn-helix" evidence="1">
    <location>
        <begin position="3"/>
        <end position="51"/>
    </location>
</feature>
<sequence>MKYLTKDELAAMLRVSVRTVTAYMSKGLLPQPLQLGRKLLWSEEAVIQFIQPKPVLANHTSGPVKRGRPRKVVVV</sequence>
<comment type="caution">
    <text evidence="2">The sequence shown here is derived from an EMBL/GenBank/DDBJ whole genome shotgun (WGS) entry which is preliminary data.</text>
</comment>
<dbReference type="Pfam" id="PF12728">
    <property type="entry name" value="HTH_17"/>
    <property type="match status" value="1"/>
</dbReference>
<dbReference type="RefSeq" id="WP_147937473.1">
    <property type="nucleotide sequence ID" value="NZ_VPFD01000054.1"/>
</dbReference>
<accession>A0A5C7FP53</accession>
<dbReference type="InterPro" id="IPR009061">
    <property type="entry name" value="DNA-bd_dom_put_sf"/>
</dbReference>
<dbReference type="EMBL" id="VPFD01000054">
    <property type="protein sequence ID" value="TXF95867.1"/>
    <property type="molecule type" value="Genomic_DNA"/>
</dbReference>
<protein>
    <submittedName>
        <fullName evidence="2">Helix-turn-helix domain-containing protein</fullName>
    </submittedName>
</protein>
<dbReference type="SUPFAM" id="SSF46955">
    <property type="entry name" value="Putative DNA-binding domain"/>
    <property type="match status" value="1"/>
</dbReference>
<organism evidence="2 3">
    <name type="scientific">Massilia arenae</name>
    <dbReference type="NCBI Taxonomy" id="2603288"/>
    <lineage>
        <taxon>Bacteria</taxon>
        <taxon>Pseudomonadati</taxon>
        <taxon>Pseudomonadota</taxon>
        <taxon>Betaproteobacteria</taxon>
        <taxon>Burkholderiales</taxon>
        <taxon>Oxalobacteraceae</taxon>
        <taxon>Telluria group</taxon>
        <taxon>Massilia</taxon>
    </lineage>
</organism>
<name>A0A5C7FP53_9BURK</name>